<dbReference type="KEGG" id="fli:Fleli_2246"/>
<evidence type="ECO:0000313" key="2">
    <source>
        <dbReference type="EMBL" id="AFM04623.1"/>
    </source>
</evidence>
<proteinExistence type="predicted"/>
<keyword evidence="1" id="KW-0472">Membrane</keyword>
<evidence type="ECO:0000313" key="3">
    <source>
        <dbReference type="Proteomes" id="UP000006054"/>
    </source>
</evidence>
<dbReference type="OrthoDB" id="9759690at2"/>
<dbReference type="STRING" id="880071.Fleli_2246"/>
<feature type="transmembrane region" description="Helical" evidence="1">
    <location>
        <begin position="166"/>
        <end position="187"/>
    </location>
</feature>
<dbReference type="eggNOG" id="COG1994">
    <property type="taxonomic scope" value="Bacteria"/>
</dbReference>
<keyword evidence="3" id="KW-1185">Reference proteome</keyword>
<organism evidence="2 3">
    <name type="scientific">Bernardetia litoralis (strain ATCC 23117 / DSM 6794 / NBRC 15988 / NCIMB 1366 / Fx l1 / Sio-4)</name>
    <name type="common">Flexibacter litoralis</name>
    <dbReference type="NCBI Taxonomy" id="880071"/>
    <lineage>
        <taxon>Bacteria</taxon>
        <taxon>Pseudomonadati</taxon>
        <taxon>Bacteroidota</taxon>
        <taxon>Cytophagia</taxon>
        <taxon>Cytophagales</taxon>
        <taxon>Bernardetiaceae</taxon>
        <taxon>Bernardetia</taxon>
    </lineage>
</organism>
<feature type="transmembrane region" description="Helical" evidence="1">
    <location>
        <begin position="235"/>
        <end position="257"/>
    </location>
</feature>
<protein>
    <recommendedName>
        <fullName evidence="4">Peptide zinc metalloprotease protein</fullName>
    </recommendedName>
</protein>
<feature type="transmembrane region" description="Helical" evidence="1">
    <location>
        <begin position="331"/>
        <end position="360"/>
    </location>
</feature>
<dbReference type="AlphaFoldDB" id="I4AKY8"/>
<gene>
    <name evidence="2" type="ordered locus">Fleli_2246</name>
</gene>
<keyword evidence="1" id="KW-1133">Transmembrane helix</keyword>
<accession>I4AKY8</accession>
<feature type="transmembrane region" description="Helical" evidence="1">
    <location>
        <begin position="137"/>
        <end position="154"/>
    </location>
</feature>
<dbReference type="Proteomes" id="UP000006054">
    <property type="component" value="Chromosome"/>
</dbReference>
<dbReference type="RefSeq" id="WP_014798069.1">
    <property type="nucleotide sequence ID" value="NC_018018.1"/>
</dbReference>
<evidence type="ECO:0000256" key="1">
    <source>
        <dbReference type="SAM" id="Phobius"/>
    </source>
</evidence>
<dbReference type="EMBL" id="CP003345">
    <property type="protein sequence ID" value="AFM04623.1"/>
    <property type="molecule type" value="Genomic_DNA"/>
</dbReference>
<feature type="transmembrane region" description="Helical" evidence="1">
    <location>
        <begin position="263"/>
        <end position="281"/>
    </location>
</feature>
<keyword evidence="1" id="KW-0812">Transmembrane</keyword>
<feature type="transmembrane region" description="Helical" evidence="1">
    <location>
        <begin position="390"/>
        <end position="411"/>
    </location>
</feature>
<sequence length="432" mass="50121">MQTIDSTYDLIDTLQIKTTDFEPSHKQFLILCGKKQFYCGLLVKEILVGLNDNKSLNEIHSQLTKHRAYQKLTVEDVEKIINKKIMPLGVLKSSKEKDNIKKQITYDADSIKTQKTLLNESQTHFLASIFKYFYQKWAVILFVLIGLFAHVFYLSSHSVFGEKSKIWVEASALEYLLIYFLIILIFILHEVGHASAALHYNIRTPRIGYGFYLVYPVFFTEISEAWKLQPKKRMVINLGGIYFQWIAGSIFILLDYFNVASTHLWSGIVVINFIRLLYSFVPFMKADGYWIFSDGFELTNLRKKSNQFLGAIFKSFSFQKARQITETKTQFYALSFFSFGTIIFFTFWFVVLGVLVWAFAPMLPLILTSFYEKFQTATTTSHYLKVTLQSILLCITLLGVTIFIIRMIGLIRFAMQFLLKKEDKTGLKIKST</sequence>
<name>I4AKY8_BERLS</name>
<reference evidence="3" key="1">
    <citation type="submission" date="2012-06" db="EMBL/GenBank/DDBJ databases">
        <title>The complete genome of Flexibacter litoralis DSM 6794.</title>
        <authorList>
            <person name="Lucas S."/>
            <person name="Copeland A."/>
            <person name="Lapidus A."/>
            <person name="Glavina del Rio T."/>
            <person name="Dalin E."/>
            <person name="Tice H."/>
            <person name="Bruce D."/>
            <person name="Goodwin L."/>
            <person name="Pitluck S."/>
            <person name="Peters L."/>
            <person name="Ovchinnikova G."/>
            <person name="Lu M."/>
            <person name="Kyrpides N."/>
            <person name="Mavromatis K."/>
            <person name="Ivanova N."/>
            <person name="Brettin T."/>
            <person name="Detter J.C."/>
            <person name="Han C."/>
            <person name="Larimer F."/>
            <person name="Land M."/>
            <person name="Hauser L."/>
            <person name="Markowitz V."/>
            <person name="Cheng J.-F."/>
            <person name="Hugenholtz P."/>
            <person name="Woyke T."/>
            <person name="Wu D."/>
            <person name="Spring S."/>
            <person name="Lang E."/>
            <person name="Kopitz M."/>
            <person name="Brambilla E."/>
            <person name="Klenk H.-P."/>
            <person name="Eisen J.A."/>
        </authorList>
    </citation>
    <scope>NUCLEOTIDE SEQUENCE [LARGE SCALE GENOMIC DNA]</scope>
    <source>
        <strain evidence="3">ATCC 23117 / DSM 6794 / NBRC 15988 / NCIMB 1366 / Sio-4</strain>
    </source>
</reference>
<evidence type="ECO:0008006" key="4">
    <source>
        <dbReference type="Google" id="ProtNLM"/>
    </source>
</evidence>
<dbReference type="HOGENOM" id="CLU_053105_0_0_10"/>